<dbReference type="Pfam" id="PF07250">
    <property type="entry name" value="Glyoxal_oxid_N"/>
    <property type="match status" value="1"/>
</dbReference>
<evidence type="ECO:0000256" key="1">
    <source>
        <dbReference type="ARBA" id="ARBA00022729"/>
    </source>
</evidence>
<dbReference type="InterPro" id="IPR002889">
    <property type="entry name" value="WSC_carb-bd"/>
</dbReference>
<evidence type="ECO:0000259" key="2">
    <source>
        <dbReference type="PROSITE" id="PS51212"/>
    </source>
</evidence>
<dbReference type="Proteomes" id="UP000240883">
    <property type="component" value="Unassembled WGS sequence"/>
</dbReference>
<gene>
    <name evidence="3" type="ORF">BS50DRAFT_507058</name>
</gene>
<dbReference type="OrthoDB" id="2019572at2759"/>
<dbReference type="InterPro" id="IPR014756">
    <property type="entry name" value="Ig_E-set"/>
</dbReference>
<dbReference type="EMBL" id="KZ678151">
    <property type="protein sequence ID" value="PSN60078.1"/>
    <property type="molecule type" value="Genomic_DNA"/>
</dbReference>
<protein>
    <submittedName>
        <fullName evidence="3">Galactose oxidase</fullName>
    </submittedName>
</protein>
<accession>A0A2T2N4Y8</accession>
<dbReference type="PROSITE" id="PS51212">
    <property type="entry name" value="WSC"/>
    <property type="match status" value="1"/>
</dbReference>
<dbReference type="CDD" id="cd02851">
    <property type="entry name" value="E_set_GO_C"/>
    <property type="match status" value="1"/>
</dbReference>
<dbReference type="AlphaFoldDB" id="A0A2T2N4Y8"/>
<evidence type="ECO:0000313" key="4">
    <source>
        <dbReference type="Proteomes" id="UP000240883"/>
    </source>
</evidence>
<dbReference type="Pfam" id="PF09118">
    <property type="entry name" value="GO-like_E_set"/>
    <property type="match status" value="1"/>
</dbReference>
<name>A0A2T2N4Y8_CORCC</name>
<proteinExistence type="predicted"/>
<feature type="domain" description="WSC" evidence="2">
    <location>
        <begin position="1"/>
        <end position="67"/>
    </location>
</feature>
<dbReference type="PANTHER" id="PTHR32208:SF68">
    <property type="entry name" value="GALACTOSE OXIDASE"/>
    <property type="match status" value="1"/>
</dbReference>
<dbReference type="InterPro" id="IPR013783">
    <property type="entry name" value="Ig-like_fold"/>
</dbReference>
<keyword evidence="4" id="KW-1185">Reference proteome</keyword>
<evidence type="ECO:0000313" key="3">
    <source>
        <dbReference type="EMBL" id="PSN60078.1"/>
    </source>
</evidence>
<dbReference type="Pfam" id="PF01822">
    <property type="entry name" value="WSC"/>
    <property type="match status" value="1"/>
</dbReference>
<dbReference type="SMART" id="SM00612">
    <property type="entry name" value="Kelch"/>
    <property type="match status" value="1"/>
</dbReference>
<dbReference type="Gene3D" id="2.60.40.10">
    <property type="entry name" value="Immunoglobulins"/>
    <property type="match status" value="1"/>
</dbReference>
<dbReference type="SUPFAM" id="SSF50965">
    <property type="entry name" value="Galactose oxidase, central domain"/>
    <property type="match status" value="1"/>
</dbReference>
<organism evidence="3 4">
    <name type="scientific">Corynespora cassiicola Philippines</name>
    <dbReference type="NCBI Taxonomy" id="1448308"/>
    <lineage>
        <taxon>Eukaryota</taxon>
        <taxon>Fungi</taxon>
        <taxon>Dikarya</taxon>
        <taxon>Ascomycota</taxon>
        <taxon>Pezizomycotina</taxon>
        <taxon>Dothideomycetes</taxon>
        <taxon>Pleosporomycetidae</taxon>
        <taxon>Pleosporales</taxon>
        <taxon>Corynesporascaceae</taxon>
        <taxon>Corynespora</taxon>
    </lineage>
</organism>
<reference evidence="3 4" key="1">
    <citation type="journal article" date="2018" name="Front. Microbiol.">
        <title>Genome-Wide Analysis of Corynespora cassiicola Leaf Fall Disease Putative Effectors.</title>
        <authorList>
            <person name="Lopez D."/>
            <person name="Ribeiro S."/>
            <person name="Label P."/>
            <person name="Fumanal B."/>
            <person name="Venisse J.S."/>
            <person name="Kohler A."/>
            <person name="de Oliveira R.R."/>
            <person name="Labutti K."/>
            <person name="Lipzen A."/>
            <person name="Lail K."/>
            <person name="Bauer D."/>
            <person name="Ohm R.A."/>
            <person name="Barry K.W."/>
            <person name="Spatafora J."/>
            <person name="Grigoriev I.V."/>
            <person name="Martin F.M."/>
            <person name="Pujade-Renaud V."/>
        </authorList>
    </citation>
    <scope>NUCLEOTIDE SEQUENCE [LARGE SCALE GENOMIC DNA]</scope>
    <source>
        <strain evidence="3 4">Philippines</strain>
    </source>
</reference>
<dbReference type="Gene3D" id="2.130.10.80">
    <property type="entry name" value="Galactose oxidase/kelch, beta-propeller"/>
    <property type="match status" value="1"/>
</dbReference>
<dbReference type="InterPro" id="IPR011043">
    <property type="entry name" value="Gal_Oxase/kelch_b-propeller"/>
</dbReference>
<dbReference type="InterPro" id="IPR015202">
    <property type="entry name" value="GO-like_E_set"/>
</dbReference>
<dbReference type="PANTHER" id="PTHR32208">
    <property type="entry name" value="SECRETED PROTEIN-RELATED"/>
    <property type="match status" value="1"/>
</dbReference>
<dbReference type="STRING" id="1448308.A0A2T2N4Y8"/>
<keyword evidence="1" id="KW-0732">Signal</keyword>
<dbReference type="SUPFAM" id="SSF81296">
    <property type="entry name" value="E set domains"/>
    <property type="match status" value="1"/>
</dbReference>
<dbReference type="InterPro" id="IPR006652">
    <property type="entry name" value="Kelch_1"/>
</dbReference>
<dbReference type="InterPro" id="IPR037293">
    <property type="entry name" value="Gal_Oxidase_central_sf"/>
</dbReference>
<dbReference type="InterPro" id="IPR009880">
    <property type="entry name" value="Glyoxal_oxidase_N"/>
</dbReference>
<sequence length="559" mass="59534">MTISLCQDHCSSYQAHYFGVQNGRDCLCGKDSKGAVVQPLSSCKTSCNGGDGNFCGSTTQFNLYELDFSQYKSIGQWGDLIKFPVIPVAIALLPESGNLLAWSAGWANRWTFPGNGKTYTAIYDAKSKSVTEHIVQNTEHDMFCPGISMDSNGKVIVLGGSTHQKTSVFDSKTNSWTAAANMAIPRAYQSSALTSDGLVFSIGGDFRGTGRKDGEVYSPMNNTAIKLPGAPVAPMLMATGRGSFRADSHAWLFGWKNGFVFQAGPSKAMNWYGTRGSGSVKGVGNRANDADSMCGVFVMYDATAGKILTLGGSPSYDGSAATSNAHIITLGEPAQPVQVEKIQNGAYPRAFANGVVLPDGKVLILGGTTYARLFSDLDPVLFPELFDPETKTFSKLRAHMIPRNYHSTALLMPDATVFHGGGGLCNGCSANHFDGQFYSPPYLFQEDGITPATRPSIASVNGSPGSDQGPVKVFAGDTLTIETADSSNYKFSLIRMGTATHAVNTDQRRIPLQPQGSGTKYTATLPSDKGILLPGYWMLFAVNGQGVPSVAKTIHVALE</sequence>